<name>A0A645G913_9ZZZZ</name>
<gene>
    <name evidence="1" type="ORF">SDC9_170776</name>
</gene>
<sequence>MDNFIDWVVIARKSCNIYWHDHFRSIGDCRPYFFRIYSEVVFHIYHHGSTATVENCQSGCAVGICRNNHLIPFLDSEPLHDQDRSGSPRVDAQCIGNTGQSAYFLFQRLYFRAGCNPSGLKCIHHFGDHIIVNIRR</sequence>
<comment type="caution">
    <text evidence="1">The sequence shown here is derived from an EMBL/GenBank/DDBJ whole genome shotgun (WGS) entry which is preliminary data.</text>
</comment>
<evidence type="ECO:0000313" key="1">
    <source>
        <dbReference type="EMBL" id="MPN23388.1"/>
    </source>
</evidence>
<proteinExistence type="predicted"/>
<dbReference type="EMBL" id="VSSQ01071870">
    <property type="protein sequence ID" value="MPN23388.1"/>
    <property type="molecule type" value="Genomic_DNA"/>
</dbReference>
<organism evidence="1">
    <name type="scientific">bioreactor metagenome</name>
    <dbReference type="NCBI Taxonomy" id="1076179"/>
    <lineage>
        <taxon>unclassified sequences</taxon>
        <taxon>metagenomes</taxon>
        <taxon>ecological metagenomes</taxon>
    </lineage>
</organism>
<dbReference type="AlphaFoldDB" id="A0A645G913"/>
<accession>A0A645G913</accession>
<protein>
    <submittedName>
        <fullName evidence="1">Uncharacterized protein</fullName>
    </submittedName>
</protein>
<reference evidence="1" key="1">
    <citation type="submission" date="2019-08" db="EMBL/GenBank/DDBJ databases">
        <authorList>
            <person name="Kucharzyk K."/>
            <person name="Murdoch R.W."/>
            <person name="Higgins S."/>
            <person name="Loffler F."/>
        </authorList>
    </citation>
    <scope>NUCLEOTIDE SEQUENCE</scope>
</reference>